<evidence type="ECO:0000313" key="2">
    <source>
        <dbReference type="Proteomes" id="UP000663874"/>
    </source>
</evidence>
<proteinExistence type="predicted"/>
<protein>
    <submittedName>
        <fullName evidence="1">Uncharacterized protein</fullName>
    </submittedName>
</protein>
<name>A0A820JJF7_9BILA</name>
<accession>A0A820JJF7</accession>
<reference evidence="1" key="1">
    <citation type="submission" date="2021-02" db="EMBL/GenBank/DDBJ databases">
        <authorList>
            <person name="Nowell W R."/>
        </authorList>
    </citation>
    <scope>NUCLEOTIDE SEQUENCE</scope>
</reference>
<evidence type="ECO:0000313" key="1">
    <source>
        <dbReference type="EMBL" id="CAF4327957.1"/>
    </source>
</evidence>
<feature type="non-terminal residue" evidence="1">
    <location>
        <position position="1"/>
    </location>
</feature>
<dbReference type="Proteomes" id="UP000663874">
    <property type="component" value="Unassembled WGS sequence"/>
</dbReference>
<comment type="caution">
    <text evidence="1">The sequence shown here is derived from an EMBL/GenBank/DDBJ whole genome shotgun (WGS) entry which is preliminary data.</text>
</comment>
<dbReference type="AlphaFoldDB" id="A0A820JJF7"/>
<gene>
    <name evidence="1" type="ORF">FNK824_LOCUS41574</name>
</gene>
<dbReference type="EMBL" id="CAJOBE010041577">
    <property type="protein sequence ID" value="CAF4327957.1"/>
    <property type="molecule type" value="Genomic_DNA"/>
</dbReference>
<organism evidence="1 2">
    <name type="scientific">Rotaria sordida</name>
    <dbReference type="NCBI Taxonomy" id="392033"/>
    <lineage>
        <taxon>Eukaryota</taxon>
        <taxon>Metazoa</taxon>
        <taxon>Spiralia</taxon>
        <taxon>Gnathifera</taxon>
        <taxon>Rotifera</taxon>
        <taxon>Eurotatoria</taxon>
        <taxon>Bdelloidea</taxon>
        <taxon>Philodinida</taxon>
        <taxon>Philodinidae</taxon>
        <taxon>Rotaria</taxon>
    </lineage>
</organism>
<sequence>LKELRFFFPSDCRLPKTIVTLFKMTNNNYHPEASIRCVECSQILTQSNEEDGLIFYIHNGKHRSSANTTELQWVPKFFNKV</sequence>